<dbReference type="PANTHER" id="PTHR31297">
    <property type="entry name" value="GLUCAN ENDO-1,6-BETA-GLUCOSIDASE B"/>
    <property type="match status" value="1"/>
</dbReference>
<reference evidence="7 8" key="1">
    <citation type="journal article" date="2013" name="MBio">
        <title>Genome sequencing of the plant pathogen Taphrina deformans, the causal agent of peach leaf curl.</title>
        <authorList>
            <person name="Cisse O.H."/>
            <person name="Almeida J.M.G.C.F."/>
            <person name="Fonseca A."/>
            <person name="Kumar A.A."/>
            <person name="Salojaervi J."/>
            <person name="Overmyer K."/>
            <person name="Hauser P.M."/>
            <person name="Pagni M."/>
        </authorList>
    </citation>
    <scope>NUCLEOTIDE SEQUENCE [LARGE SCALE GENOMIC DNA]</scope>
    <source>
        <strain evidence="8">PYCC 5710 / ATCC 11124 / CBS 356.35 / IMI 108563 / JCM 9778 / NBRC 8474</strain>
    </source>
</reference>
<keyword evidence="8" id="KW-1185">Reference proteome</keyword>
<comment type="similarity">
    <text evidence="1 5">Belongs to the glycosyl hydrolase 5 (cellulase A) family.</text>
</comment>
<dbReference type="GO" id="GO:0046557">
    <property type="term" value="F:glucan endo-1,6-beta-glucosidase activity"/>
    <property type="evidence" value="ECO:0007669"/>
    <property type="project" value="TreeGrafter"/>
</dbReference>
<dbReference type="STRING" id="1097556.R4XNY7"/>
<dbReference type="InterPro" id="IPR017853">
    <property type="entry name" value="GH"/>
</dbReference>
<dbReference type="Proteomes" id="UP000013776">
    <property type="component" value="Unassembled WGS sequence"/>
</dbReference>
<evidence type="ECO:0000256" key="5">
    <source>
        <dbReference type="RuleBase" id="RU361153"/>
    </source>
</evidence>
<dbReference type="AlphaFoldDB" id="R4XNY7"/>
<evidence type="ECO:0000256" key="4">
    <source>
        <dbReference type="ARBA" id="ARBA00023316"/>
    </source>
</evidence>
<dbReference type="eggNOG" id="ENOG502QVVM">
    <property type="taxonomic scope" value="Eukaryota"/>
</dbReference>
<feature type="domain" description="Glycoside hydrolase family 5" evidence="6">
    <location>
        <begin position="67"/>
        <end position="302"/>
    </location>
</feature>
<keyword evidence="2 5" id="KW-0378">Hydrolase</keyword>
<dbReference type="OrthoDB" id="1887033at2759"/>
<dbReference type="GO" id="GO:0009251">
    <property type="term" value="P:glucan catabolic process"/>
    <property type="evidence" value="ECO:0007669"/>
    <property type="project" value="TreeGrafter"/>
</dbReference>
<keyword evidence="4" id="KW-0961">Cell wall biogenesis/degradation</keyword>
<dbReference type="GO" id="GO:0009986">
    <property type="term" value="C:cell surface"/>
    <property type="evidence" value="ECO:0007669"/>
    <property type="project" value="TreeGrafter"/>
</dbReference>
<dbReference type="Gene3D" id="3.20.20.80">
    <property type="entry name" value="Glycosidases"/>
    <property type="match status" value="1"/>
</dbReference>
<dbReference type="PANTHER" id="PTHR31297:SF43">
    <property type="entry name" value="GLUCAN 1,3-BETA-GLUCOSIDASE 3"/>
    <property type="match status" value="1"/>
</dbReference>
<dbReference type="VEuPathDB" id="FungiDB:TAPDE_005551"/>
<dbReference type="GO" id="GO:0071555">
    <property type="term" value="P:cell wall organization"/>
    <property type="evidence" value="ECO:0007669"/>
    <property type="project" value="UniProtKB-KW"/>
</dbReference>
<evidence type="ECO:0000313" key="7">
    <source>
        <dbReference type="EMBL" id="CCG84975.1"/>
    </source>
</evidence>
<keyword evidence="3 5" id="KW-0326">Glycosidase</keyword>
<dbReference type="InterPro" id="IPR050386">
    <property type="entry name" value="Glycosyl_hydrolase_5"/>
</dbReference>
<proteinExistence type="inferred from homology"/>
<evidence type="ECO:0000256" key="2">
    <source>
        <dbReference type="ARBA" id="ARBA00022801"/>
    </source>
</evidence>
<evidence type="ECO:0000256" key="1">
    <source>
        <dbReference type="ARBA" id="ARBA00005641"/>
    </source>
</evidence>
<gene>
    <name evidence="7" type="ORF">TAPDE_005551</name>
</gene>
<evidence type="ECO:0000313" key="8">
    <source>
        <dbReference type="Proteomes" id="UP000013776"/>
    </source>
</evidence>
<dbReference type="SUPFAM" id="SSF51445">
    <property type="entry name" value="(Trans)glycosidases"/>
    <property type="match status" value="1"/>
</dbReference>
<organism evidence="7 8">
    <name type="scientific">Taphrina deformans (strain PYCC 5710 / ATCC 11124 / CBS 356.35 / IMI 108563 / JCM 9778 / NBRC 8474)</name>
    <name type="common">Peach leaf curl fungus</name>
    <name type="synonym">Lalaria deformans</name>
    <dbReference type="NCBI Taxonomy" id="1097556"/>
    <lineage>
        <taxon>Eukaryota</taxon>
        <taxon>Fungi</taxon>
        <taxon>Dikarya</taxon>
        <taxon>Ascomycota</taxon>
        <taxon>Taphrinomycotina</taxon>
        <taxon>Taphrinomycetes</taxon>
        <taxon>Taphrinales</taxon>
        <taxon>Taphrinaceae</taxon>
        <taxon>Taphrina</taxon>
    </lineage>
</organism>
<dbReference type="EMBL" id="CAHR02000366">
    <property type="protein sequence ID" value="CCG84975.1"/>
    <property type="molecule type" value="Genomic_DNA"/>
</dbReference>
<name>R4XNY7_TAPDE</name>
<evidence type="ECO:0000259" key="6">
    <source>
        <dbReference type="Pfam" id="PF00150"/>
    </source>
</evidence>
<comment type="caution">
    <text evidence="7">The sequence shown here is derived from an EMBL/GenBank/DDBJ whole genome shotgun (WGS) entry which is preliminary data.</text>
</comment>
<protein>
    <recommendedName>
        <fullName evidence="6">Glycoside hydrolase family 5 domain-containing protein</fullName>
    </recommendedName>
</protein>
<dbReference type="InterPro" id="IPR001547">
    <property type="entry name" value="Glyco_hydro_5"/>
</dbReference>
<dbReference type="GO" id="GO:0005576">
    <property type="term" value="C:extracellular region"/>
    <property type="evidence" value="ECO:0007669"/>
    <property type="project" value="TreeGrafter"/>
</dbReference>
<accession>R4XNY7</accession>
<dbReference type="Pfam" id="PF00150">
    <property type="entry name" value="Cellulase"/>
    <property type="match status" value="1"/>
</dbReference>
<sequence length="476" mass="54442">MQSEDKPSIQDIYRHRRQFGVNLGAAFVGEKWIADRLYTCAPGGVSSELSAVRAYVGVHGLSRAQQEWENHWGTWFSDHDVTYLSDHKINSVRIPLGFFSLSEPALLADTAFLDYAQVYKNCWNYVEAIINKCAAAGIGVLLDLHCLQGGQNKDVHCGMDNSTAAFFSEERHQRMALDSVKLLLSKASSFTNIVGVQAMNEPVWGREDILYPFYSACLEHAYSVGNVPLYIGDGWNLNLWSKWVGERDQFCIVDHHYYYCFTEGDHKRSPADHIRQIKQSTELAQCSELAGGNIVIGEWSLALDSSSKQLVRADDLSQLRHEFATVQANKYTADIGGCYFWTYKFQVRNNNNEWDLRDMIDSGSIQSPLRAPFKLDHSTLRHEFDNHSSRKMNEHCHYWQSRGEYFEHWRYEEGFALAWNDVLCFADADSEIGYIGEWKKKRRAAHVRDRGHSDYIWEFDTGYAAGFVAATKVLEA</sequence>
<evidence type="ECO:0000256" key="3">
    <source>
        <dbReference type="ARBA" id="ARBA00023295"/>
    </source>
</evidence>